<accession>A0A5J5EQB5</accession>
<evidence type="ECO:0000313" key="3">
    <source>
        <dbReference type="Proteomes" id="UP000326924"/>
    </source>
</evidence>
<reference evidence="2 3" key="1">
    <citation type="submission" date="2019-09" db="EMBL/GenBank/DDBJ databases">
        <title>Draft genome of the ectomycorrhizal ascomycete Sphaerosporella brunnea.</title>
        <authorList>
            <consortium name="DOE Joint Genome Institute"/>
            <person name="Benucci G.M."/>
            <person name="Marozzi G."/>
            <person name="Antonielli L."/>
            <person name="Sanchez S."/>
            <person name="Marco P."/>
            <person name="Wang X."/>
            <person name="Falini L.B."/>
            <person name="Barry K."/>
            <person name="Haridas S."/>
            <person name="Lipzen A."/>
            <person name="Labutti K."/>
            <person name="Grigoriev I.V."/>
            <person name="Murat C."/>
            <person name="Martin F."/>
            <person name="Albertini E."/>
            <person name="Donnini D."/>
            <person name="Bonito G."/>
        </authorList>
    </citation>
    <scope>NUCLEOTIDE SEQUENCE [LARGE SCALE GENOMIC DNA]</scope>
    <source>
        <strain evidence="2 3">Sb_GMNB300</strain>
    </source>
</reference>
<dbReference type="Proteomes" id="UP000326924">
    <property type="component" value="Unassembled WGS sequence"/>
</dbReference>
<keyword evidence="1" id="KW-0732">Signal</keyword>
<sequence length="159" mass="17864">MILLLIFMFIHNHSNCHFWQFLQFCGLQKIALPIQNLCFFNPLLLHHNALESQKLNVDLLSTCSSLTLRLLNKFFFDLIFVEEKRSALGGCVEASPPCRATLTRCTLQGCGVVTTATAGVKRGLPQHNFLARFVMQQANSPMQQTTHSGNCTRVLPNSQ</sequence>
<proteinExistence type="predicted"/>
<organism evidence="2 3">
    <name type="scientific">Sphaerosporella brunnea</name>
    <dbReference type="NCBI Taxonomy" id="1250544"/>
    <lineage>
        <taxon>Eukaryota</taxon>
        <taxon>Fungi</taxon>
        <taxon>Dikarya</taxon>
        <taxon>Ascomycota</taxon>
        <taxon>Pezizomycotina</taxon>
        <taxon>Pezizomycetes</taxon>
        <taxon>Pezizales</taxon>
        <taxon>Pyronemataceae</taxon>
        <taxon>Sphaerosporella</taxon>
    </lineage>
</organism>
<keyword evidence="3" id="KW-1185">Reference proteome</keyword>
<evidence type="ECO:0000313" key="2">
    <source>
        <dbReference type="EMBL" id="KAA8899111.1"/>
    </source>
</evidence>
<evidence type="ECO:0000256" key="1">
    <source>
        <dbReference type="SAM" id="SignalP"/>
    </source>
</evidence>
<name>A0A5J5EQB5_9PEZI</name>
<evidence type="ECO:0008006" key="4">
    <source>
        <dbReference type="Google" id="ProtNLM"/>
    </source>
</evidence>
<dbReference type="AlphaFoldDB" id="A0A5J5EQB5"/>
<dbReference type="InParanoid" id="A0A5J5EQB5"/>
<feature type="chain" id="PRO_5023829629" description="Secreted protein" evidence="1">
    <location>
        <begin position="17"/>
        <end position="159"/>
    </location>
</feature>
<dbReference type="EMBL" id="VXIS01000173">
    <property type="protein sequence ID" value="KAA8899111.1"/>
    <property type="molecule type" value="Genomic_DNA"/>
</dbReference>
<protein>
    <recommendedName>
        <fullName evidence="4">Secreted protein</fullName>
    </recommendedName>
</protein>
<feature type="signal peptide" evidence="1">
    <location>
        <begin position="1"/>
        <end position="16"/>
    </location>
</feature>
<gene>
    <name evidence="2" type="ORF">FN846DRAFT_189091</name>
</gene>
<comment type="caution">
    <text evidence="2">The sequence shown here is derived from an EMBL/GenBank/DDBJ whole genome shotgun (WGS) entry which is preliminary data.</text>
</comment>